<dbReference type="GO" id="GO:0008270">
    <property type="term" value="F:zinc ion binding"/>
    <property type="evidence" value="ECO:0007669"/>
    <property type="project" value="UniProtKB-KW"/>
</dbReference>
<dbReference type="InterPro" id="IPR001878">
    <property type="entry name" value="Znf_CCHC"/>
</dbReference>
<organism evidence="4 5">
    <name type="scientific">Holothuria leucospilota</name>
    <name type="common">Black long sea cucumber</name>
    <name type="synonym">Mertensiothuria leucospilota</name>
    <dbReference type="NCBI Taxonomy" id="206669"/>
    <lineage>
        <taxon>Eukaryota</taxon>
        <taxon>Metazoa</taxon>
        <taxon>Echinodermata</taxon>
        <taxon>Eleutherozoa</taxon>
        <taxon>Echinozoa</taxon>
        <taxon>Holothuroidea</taxon>
        <taxon>Aspidochirotacea</taxon>
        <taxon>Aspidochirotida</taxon>
        <taxon>Holothuriidae</taxon>
        <taxon>Holothuria</taxon>
    </lineage>
</organism>
<keyword evidence="1" id="KW-0862">Zinc</keyword>
<evidence type="ECO:0000256" key="1">
    <source>
        <dbReference type="PROSITE-ProRule" id="PRU00047"/>
    </source>
</evidence>
<evidence type="ECO:0000259" key="3">
    <source>
        <dbReference type="PROSITE" id="PS50158"/>
    </source>
</evidence>
<keyword evidence="1" id="KW-0479">Metal-binding</keyword>
<dbReference type="GO" id="GO:0003676">
    <property type="term" value="F:nucleic acid binding"/>
    <property type="evidence" value="ECO:0007669"/>
    <property type="project" value="InterPro"/>
</dbReference>
<dbReference type="OrthoDB" id="8039770at2759"/>
<dbReference type="InterPro" id="IPR036875">
    <property type="entry name" value="Znf_CCHC_sf"/>
</dbReference>
<feature type="compositionally biased region" description="Polar residues" evidence="2">
    <location>
        <begin position="34"/>
        <end position="44"/>
    </location>
</feature>
<evidence type="ECO:0000313" key="4">
    <source>
        <dbReference type="EMBL" id="KAJ8033969.1"/>
    </source>
</evidence>
<dbReference type="Proteomes" id="UP001152320">
    <property type="component" value="Chromosome 11"/>
</dbReference>
<dbReference type="AlphaFoldDB" id="A0A9Q1BWM6"/>
<sequence>MEAVSIQLQHMEKSSSNASNTSTESSNVSRVSTLPSSVSNPGKSKTSRKGNCYRCGRDGHFAKDKDCPARDKQCRKCGLMGHFAFVVKLSQEMVSLERGTSTDISLTLVAKTVPVAQIRDRLVRE</sequence>
<feature type="region of interest" description="Disordered" evidence="2">
    <location>
        <begin position="1"/>
        <end position="50"/>
    </location>
</feature>
<reference evidence="4" key="1">
    <citation type="submission" date="2021-10" db="EMBL/GenBank/DDBJ databases">
        <title>Tropical sea cucumber genome reveals ecological adaptation and Cuvierian tubules defense mechanism.</title>
        <authorList>
            <person name="Chen T."/>
        </authorList>
    </citation>
    <scope>NUCLEOTIDE SEQUENCE</scope>
    <source>
        <strain evidence="4">Nanhai2018</strain>
        <tissue evidence="4">Muscle</tissue>
    </source>
</reference>
<dbReference type="Pfam" id="PF00098">
    <property type="entry name" value="zf-CCHC"/>
    <property type="match status" value="1"/>
</dbReference>
<protein>
    <recommendedName>
        <fullName evidence="3">CCHC-type domain-containing protein</fullName>
    </recommendedName>
</protein>
<keyword evidence="1" id="KW-0863">Zinc-finger</keyword>
<dbReference type="Gene3D" id="4.10.60.10">
    <property type="entry name" value="Zinc finger, CCHC-type"/>
    <property type="match status" value="1"/>
</dbReference>
<proteinExistence type="predicted"/>
<gene>
    <name evidence="4" type="ORF">HOLleu_24367</name>
</gene>
<evidence type="ECO:0000256" key="2">
    <source>
        <dbReference type="SAM" id="MobiDB-lite"/>
    </source>
</evidence>
<feature type="compositionally biased region" description="Low complexity" evidence="2">
    <location>
        <begin position="14"/>
        <end position="33"/>
    </location>
</feature>
<evidence type="ECO:0000313" key="5">
    <source>
        <dbReference type="Proteomes" id="UP001152320"/>
    </source>
</evidence>
<accession>A0A9Q1BWM6</accession>
<dbReference type="SUPFAM" id="SSF57756">
    <property type="entry name" value="Retrovirus zinc finger-like domains"/>
    <property type="match status" value="1"/>
</dbReference>
<dbReference type="EMBL" id="JAIZAY010000011">
    <property type="protein sequence ID" value="KAJ8033969.1"/>
    <property type="molecule type" value="Genomic_DNA"/>
</dbReference>
<keyword evidence="5" id="KW-1185">Reference proteome</keyword>
<comment type="caution">
    <text evidence="4">The sequence shown here is derived from an EMBL/GenBank/DDBJ whole genome shotgun (WGS) entry which is preliminary data.</text>
</comment>
<feature type="domain" description="CCHC-type" evidence="3">
    <location>
        <begin position="52"/>
        <end position="64"/>
    </location>
</feature>
<name>A0A9Q1BWM6_HOLLE</name>
<dbReference type="PROSITE" id="PS50158">
    <property type="entry name" value="ZF_CCHC"/>
    <property type="match status" value="1"/>
</dbReference>